<gene>
    <name evidence="2" type="ORF">WJX74_004759</name>
</gene>
<name>A0AAW1QU64_9CHLO</name>
<sequence>MRWFFGKESRRKPFGKGTPVTDSRQLLSLNSDERFVVASDRRQDHEGELYSDIQRNNKLRLQLESDVQSKTPAQRLPQGTTPGPDLLSFDEDSEGGGSKAPSEQGAEGTSEGTRVQRIQDQCHEEKHYRVECNVCPCMYCMLKA</sequence>
<feature type="region of interest" description="Disordered" evidence="1">
    <location>
        <begin position="65"/>
        <end position="115"/>
    </location>
</feature>
<evidence type="ECO:0000313" key="2">
    <source>
        <dbReference type="EMBL" id="KAK9825056.1"/>
    </source>
</evidence>
<dbReference type="AlphaFoldDB" id="A0AAW1QU64"/>
<dbReference type="EMBL" id="JALJOS010000026">
    <property type="protein sequence ID" value="KAK9825056.1"/>
    <property type="molecule type" value="Genomic_DNA"/>
</dbReference>
<feature type="region of interest" description="Disordered" evidence="1">
    <location>
        <begin position="1"/>
        <end position="22"/>
    </location>
</feature>
<comment type="caution">
    <text evidence="2">The sequence shown here is derived from an EMBL/GenBank/DDBJ whole genome shotgun (WGS) entry which is preliminary data.</text>
</comment>
<reference evidence="2 3" key="1">
    <citation type="journal article" date="2024" name="Nat. Commun.">
        <title>Phylogenomics reveals the evolutionary origins of lichenization in chlorophyte algae.</title>
        <authorList>
            <person name="Puginier C."/>
            <person name="Libourel C."/>
            <person name="Otte J."/>
            <person name="Skaloud P."/>
            <person name="Haon M."/>
            <person name="Grisel S."/>
            <person name="Petersen M."/>
            <person name="Berrin J.G."/>
            <person name="Delaux P.M."/>
            <person name="Dal Grande F."/>
            <person name="Keller J."/>
        </authorList>
    </citation>
    <scope>NUCLEOTIDE SEQUENCE [LARGE SCALE GENOMIC DNA]</scope>
    <source>
        <strain evidence="2 3">SAG 2145</strain>
    </source>
</reference>
<proteinExistence type="predicted"/>
<feature type="compositionally biased region" description="Polar residues" evidence="1">
    <location>
        <begin position="65"/>
        <end position="81"/>
    </location>
</feature>
<evidence type="ECO:0000313" key="3">
    <source>
        <dbReference type="Proteomes" id="UP001438707"/>
    </source>
</evidence>
<organism evidence="2 3">
    <name type="scientific">Apatococcus lobatus</name>
    <dbReference type="NCBI Taxonomy" id="904363"/>
    <lineage>
        <taxon>Eukaryota</taxon>
        <taxon>Viridiplantae</taxon>
        <taxon>Chlorophyta</taxon>
        <taxon>core chlorophytes</taxon>
        <taxon>Trebouxiophyceae</taxon>
        <taxon>Chlorellales</taxon>
        <taxon>Chlorellaceae</taxon>
        <taxon>Apatococcus</taxon>
    </lineage>
</organism>
<accession>A0AAW1QU64</accession>
<dbReference type="Proteomes" id="UP001438707">
    <property type="component" value="Unassembled WGS sequence"/>
</dbReference>
<protein>
    <submittedName>
        <fullName evidence="2">Uncharacterized protein</fullName>
    </submittedName>
</protein>
<keyword evidence="3" id="KW-1185">Reference proteome</keyword>
<evidence type="ECO:0000256" key="1">
    <source>
        <dbReference type="SAM" id="MobiDB-lite"/>
    </source>
</evidence>